<keyword evidence="2" id="KW-0132">Cell division</keyword>
<dbReference type="GO" id="GO:0005634">
    <property type="term" value="C:nucleus"/>
    <property type="evidence" value="ECO:0007669"/>
    <property type="project" value="UniProtKB-SubCell"/>
</dbReference>
<dbReference type="Gene3D" id="1.25.10.10">
    <property type="entry name" value="Leucine-rich Repeat Variant"/>
    <property type="match status" value="1"/>
</dbReference>
<keyword evidence="5" id="KW-0131">Cell cycle</keyword>
<evidence type="ECO:0000313" key="8">
    <source>
        <dbReference type="WBParaSite" id="HNAJ_0000343201-mRNA-1"/>
    </source>
</evidence>
<keyword evidence="7" id="KW-1185">Reference proteome</keyword>
<name>A0A0R3T8P4_RODNA</name>
<evidence type="ECO:0000256" key="3">
    <source>
        <dbReference type="ARBA" id="ARBA00022776"/>
    </source>
</evidence>
<keyword evidence="4" id="KW-0539">Nucleus</keyword>
<dbReference type="Pfam" id="PF20168">
    <property type="entry name" value="PDS5"/>
    <property type="match status" value="1"/>
</dbReference>
<dbReference type="InterPro" id="IPR039776">
    <property type="entry name" value="Pds5"/>
</dbReference>
<comment type="subcellular location">
    <subcellularLocation>
        <location evidence="1">Nucleus</location>
    </subcellularLocation>
</comment>
<keyword evidence="3" id="KW-0498">Mitosis</keyword>
<dbReference type="AlphaFoldDB" id="A0A0R3T8P4"/>
<evidence type="ECO:0000256" key="5">
    <source>
        <dbReference type="ARBA" id="ARBA00023306"/>
    </source>
</evidence>
<dbReference type="PANTHER" id="PTHR12663">
    <property type="entry name" value="ANDROGEN INDUCED INHIBITOR OF PROLIFERATION AS3 / PDS5-RELATED"/>
    <property type="match status" value="1"/>
</dbReference>
<dbReference type="InterPro" id="IPR011989">
    <property type="entry name" value="ARM-like"/>
</dbReference>
<dbReference type="GO" id="GO:0051301">
    <property type="term" value="P:cell division"/>
    <property type="evidence" value="ECO:0007669"/>
    <property type="project" value="UniProtKB-KW"/>
</dbReference>
<evidence type="ECO:0000313" key="6">
    <source>
        <dbReference type="EMBL" id="VDN99290.1"/>
    </source>
</evidence>
<dbReference type="InterPro" id="IPR016024">
    <property type="entry name" value="ARM-type_fold"/>
</dbReference>
<dbReference type="GO" id="GO:0007064">
    <property type="term" value="P:mitotic sister chromatid cohesion"/>
    <property type="evidence" value="ECO:0007669"/>
    <property type="project" value="InterPro"/>
</dbReference>
<evidence type="ECO:0000256" key="4">
    <source>
        <dbReference type="ARBA" id="ARBA00023242"/>
    </source>
</evidence>
<dbReference type="GO" id="GO:0000785">
    <property type="term" value="C:chromatin"/>
    <property type="evidence" value="ECO:0007669"/>
    <property type="project" value="TreeGrafter"/>
</dbReference>
<proteinExistence type="predicted"/>
<evidence type="ECO:0000256" key="1">
    <source>
        <dbReference type="ARBA" id="ARBA00004123"/>
    </source>
</evidence>
<dbReference type="PANTHER" id="PTHR12663:SF0">
    <property type="entry name" value="PRECOCIOUS DISSOCIATION OF SISTERS 5, ISOFORM A"/>
    <property type="match status" value="1"/>
</dbReference>
<sequence length="546" mass="62939">MVMDEVNLKILYPDGCAEINGNLRADELRKRINDINAALRDMMRQVGIRDETVVEEPDNQHSVSQTQNPIELTGLLLHLMSDQFTHHPDADIRLRVCAAVCYLLKLFCPTNPFELLSDSQSRMKDVLSFLNECLIQLARLHSKHDVNYPRLFAIVYTCCKLDVFTWCRFIDEGEKYLLDCLKTLLTITKNLSVWAWSDEETVQQFILNSLVTLINQCKSLLNNEIVAYLLSFLIEPAKSSQPIQHALIKDLIVRCNTQLEYPIQMLIQNSLVLSDQKAASSSDMDESEKDTPLQDPLGEHSFIIIYALHTLQESLIAPILPCVELKLKSNNSRERKRAFRLLTRIFSEPNSSIHHKNPELFATFLSRFNDIDAEVRSFCIQMVPMMLKQNPELPRSKLIDCLKGCTIDRVESVRLLSLKMVSSLRHESKDKTEVDSLFDIIYNRYRDRSLAVRKEVLAELAAVYKENLQSSEPNTEKMVLTLNAILQMYYQPSLDDKIIVERLFKSSIVPYNFPTKERVKSLFTCYQMADDTSIKAIQELLKVQFM</sequence>
<reference evidence="6 7" key="2">
    <citation type="submission" date="2018-11" db="EMBL/GenBank/DDBJ databases">
        <authorList>
            <consortium name="Pathogen Informatics"/>
        </authorList>
    </citation>
    <scope>NUCLEOTIDE SEQUENCE [LARGE SCALE GENOMIC DNA]</scope>
</reference>
<dbReference type="OrthoDB" id="200660at2759"/>
<dbReference type="STRING" id="102285.A0A0R3T8P4"/>
<gene>
    <name evidence="6" type="ORF">HNAJ_LOCUS3431</name>
</gene>
<dbReference type="Proteomes" id="UP000278807">
    <property type="component" value="Unassembled WGS sequence"/>
</dbReference>
<protein>
    <submittedName>
        <fullName evidence="8">Sister chromatid cohesion protein PDS5</fullName>
    </submittedName>
</protein>
<dbReference type="SUPFAM" id="SSF48371">
    <property type="entry name" value="ARM repeat"/>
    <property type="match status" value="1"/>
</dbReference>
<dbReference type="GO" id="GO:0006281">
    <property type="term" value="P:DNA repair"/>
    <property type="evidence" value="ECO:0007669"/>
    <property type="project" value="TreeGrafter"/>
</dbReference>
<evidence type="ECO:0000313" key="7">
    <source>
        <dbReference type="Proteomes" id="UP000278807"/>
    </source>
</evidence>
<organism evidence="8">
    <name type="scientific">Rodentolepis nana</name>
    <name type="common">Dwarf tapeworm</name>
    <name type="synonym">Hymenolepis nana</name>
    <dbReference type="NCBI Taxonomy" id="102285"/>
    <lineage>
        <taxon>Eukaryota</taxon>
        <taxon>Metazoa</taxon>
        <taxon>Spiralia</taxon>
        <taxon>Lophotrochozoa</taxon>
        <taxon>Platyhelminthes</taxon>
        <taxon>Cestoda</taxon>
        <taxon>Eucestoda</taxon>
        <taxon>Cyclophyllidea</taxon>
        <taxon>Hymenolepididae</taxon>
        <taxon>Rodentolepis</taxon>
    </lineage>
</organism>
<reference evidence="8" key="1">
    <citation type="submission" date="2017-02" db="UniProtKB">
        <authorList>
            <consortium name="WormBaseParasite"/>
        </authorList>
    </citation>
    <scope>IDENTIFICATION</scope>
</reference>
<evidence type="ECO:0000256" key="2">
    <source>
        <dbReference type="ARBA" id="ARBA00022618"/>
    </source>
</evidence>
<accession>A0A0R3T8P4</accession>
<dbReference type="WBParaSite" id="HNAJ_0000343201-mRNA-1">
    <property type="protein sequence ID" value="HNAJ_0000343201-mRNA-1"/>
    <property type="gene ID" value="HNAJ_0000343201"/>
</dbReference>
<dbReference type="EMBL" id="UZAE01002008">
    <property type="protein sequence ID" value="VDN99290.1"/>
    <property type="molecule type" value="Genomic_DNA"/>
</dbReference>